<sequence length="172" mass="19517">MEILFINKCVLSTSPSLESDYTLVVIYGNTANLAYFRPGFKTWITIDSCRHHYFDVIYYQEQFYAIDFRGRITAIDIKSDDTVVAKKVANLPKKLDGANKLYLVESAGKLLVVARHVVFVEDEFNSLRLVAYGTDAFHVLEVDLSSNKWSQVKNLGNRSLFLGENSSFSVEV</sequence>
<reference evidence="3" key="1">
    <citation type="journal article" date="2019" name="Gigascience">
        <title>De novo genome assembly of the endangered Acer yangbiense, a plant species with extremely small populations endemic to Yunnan Province, China.</title>
        <authorList>
            <person name="Yang J."/>
            <person name="Wariss H.M."/>
            <person name="Tao L."/>
            <person name="Zhang R."/>
            <person name="Yun Q."/>
            <person name="Hollingsworth P."/>
            <person name="Dao Z."/>
            <person name="Luo G."/>
            <person name="Guo H."/>
            <person name="Ma Y."/>
            <person name="Sun W."/>
        </authorList>
    </citation>
    <scope>NUCLEOTIDE SEQUENCE [LARGE SCALE GENOMIC DNA]</scope>
    <source>
        <strain evidence="3">cv. Malutang</strain>
    </source>
</reference>
<dbReference type="AlphaFoldDB" id="A0A5C7H1M4"/>
<keyword evidence="3" id="KW-1185">Reference proteome</keyword>
<dbReference type="InterPro" id="IPR005174">
    <property type="entry name" value="KIB1-4_b-propeller"/>
</dbReference>
<evidence type="ECO:0000259" key="1">
    <source>
        <dbReference type="Pfam" id="PF03478"/>
    </source>
</evidence>
<name>A0A5C7H1M4_9ROSI</name>
<dbReference type="PANTHER" id="PTHR44259:SF108">
    <property type="entry name" value="F-BOX PROTEIN SKIP23-LIKE"/>
    <property type="match status" value="1"/>
</dbReference>
<dbReference type="InterPro" id="IPR050942">
    <property type="entry name" value="F-box_BR-signaling"/>
</dbReference>
<evidence type="ECO:0000313" key="2">
    <source>
        <dbReference type="EMBL" id="TXG50392.1"/>
    </source>
</evidence>
<dbReference type="Proteomes" id="UP000323000">
    <property type="component" value="Chromosome 11"/>
</dbReference>
<feature type="domain" description="KIB1-4 beta-propeller" evidence="1">
    <location>
        <begin position="4"/>
        <end position="171"/>
    </location>
</feature>
<comment type="caution">
    <text evidence="2">The sequence shown here is derived from an EMBL/GenBank/DDBJ whole genome shotgun (WGS) entry which is preliminary data.</text>
</comment>
<gene>
    <name evidence="2" type="ORF">EZV62_022916</name>
</gene>
<protein>
    <recommendedName>
        <fullName evidence="1">KIB1-4 beta-propeller domain-containing protein</fullName>
    </recommendedName>
</protein>
<organism evidence="2 3">
    <name type="scientific">Acer yangbiense</name>
    <dbReference type="NCBI Taxonomy" id="1000413"/>
    <lineage>
        <taxon>Eukaryota</taxon>
        <taxon>Viridiplantae</taxon>
        <taxon>Streptophyta</taxon>
        <taxon>Embryophyta</taxon>
        <taxon>Tracheophyta</taxon>
        <taxon>Spermatophyta</taxon>
        <taxon>Magnoliopsida</taxon>
        <taxon>eudicotyledons</taxon>
        <taxon>Gunneridae</taxon>
        <taxon>Pentapetalae</taxon>
        <taxon>rosids</taxon>
        <taxon>malvids</taxon>
        <taxon>Sapindales</taxon>
        <taxon>Sapindaceae</taxon>
        <taxon>Hippocastanoideae</taxon>
        <taxon>Acereae</taxon>
        <taxon>Acer</taxon>
    </lineage>
</organism>
<proteinExistence type="predicted"/>
<dbReference type="OrthoDB" id="642536at2759"/>
<dbReference type="EMBL" id="VAHF01000011">
    <property type="protein sequence ID" value="TXG50392.1"/>
    <property type="molecule type" value="Genomic_DNA"/>
</dbReference>
<accession>A0A5C7H1M4</accession>
<dbReference type="Pfam" id="PF03478">
    <property type="entry name" value="Beta-prop_KIB1-4"/>
    <property type="match status" value="1"/>
</dbReference>
<dbReference type="PANTHER" id="PTHR44259">
    <property type="entry name" value="OS07G0183000 PROTEIN-RELATED"/>
    <property type="match status" value="1"/>
</dbReference>
<evidence type="ECO:0000313" key="3">
    <source>
        <dbReference type="Proteomes" id="UP000323000"/>
    </source>
</evidence>